<feature type="transmembrane region" description="Helical" evidence="1">
    <location>
        <begin position="24"/>
        <end position="46"/>
    </location>
</feature>
<dbReference type="InterPro" id="IPR035398">
    <property type="entry name" value="Bac_rhamnosid_C"/>
</dbReference>
<dbReference type="Proteomes" id="UP001187682">
    <property type="component" value="Unassembled WGS sequence"/>
</dbReference>
<dbReference type="InterPro" id="IPR035396">
    <property type="entry name" value="Bac_rhamnosid6H"/>
</dbReference>
<protein>
    <submittedName>
        <fullName evidence="4">Related to alpha-L-rhamnosidase A</fullName>
    </submittedName>
</protein>
<evidence type="ECO:0000256" key="1">
    <source>
        <dbReference type="SAM" id="Phobius"/>
    </source>
</evidence>
<evidence type="ECO:0000313" key="5">
    <source>
        <dbReference type="Proteomes" id="UP001187682"/>
    </source>
</evidence>
<evidence type="ECO:0000313" key="4">
    <source>
        <dbReference type="EMBL" id="SPO02888.1"/>
    </source>
</evidence>
<dbReference type="EMBL" id="ONZQ02000007">
    <property type="protein sequence ID" value="SPO02888.1"/>
    <property type="molecule type" value="Genomic_DNA"/>
</dbReference>
<dbReference type="Gene3D" id="2.60.420.10">
    <property type="entry name" value="Maltose phosphorylase, domain 3"/>
    <property type="match status" value="1"/>
</dbReference>
<feature type="domain" description="Alpha-L-rhamnosidase six-hairpin glycosidase" evidence="2">
    <location>
        <begin position="306"/>
        <end position="629"/>
    </location>
</feature>
<dbReference type="AlphaFoldDB" id="A0AAE8N0Q1"/>
<keyword evidence="1" id="KW-0472">Membrane</keyword>
<reference evidence="4" key="1">
    <citation type="submission" date="2018-03" db="EMBL/GenBank/DDBJ databases">
        <authorList>
            <person name="Guldener U."/>
        </authorList>
    </citation>
    <scope>NUCLEOTIDE SEQUENCE</scope>
</reference>
<dbReference type="PANTHER" id="PTHR34987">
    <property type="entry name" value="C, PUTATIVE (AFU_ORTHOLOGUE AFUA_3G02880)-RELATED"/>
    <property type="match status" value="1"/>
</dbReference>
<dbReference type="InterPro" id="IPR012341">
    <property type="entry name" value="6hp_glycosidase-like_sf"/>
</dbReference>
<organism evidence="4 5">
    <name type="scientific">Cephalotrichum gorgonifer</name>
    <dbReference type="NCBI Taxonomy" id="2041049"/>
    <lineage>
        <taxon>Eukaryota</taxon>
        <taxon>Fungi</taxon>
        <taxon>Dikarya</taxon>
        <taxon>Ascomycota</taxon>
        <taxon>Pezizomycotina</taxon>
        <taxon>Sordariomycetes</taxon>
        <taxon>Hypocreomycetidae</taxon>
        <taxon>Microascales</taxon>
        <taxon>Microascaceae</taxon>
        <taxon>Cephalotrichum</taxon>
    </lineage>
</organism>
<dbReference type="Gene3D" id="1.50.10.10">
    <property type="match status" value="1"/>
</dbReference>
<keyword evidence="1" id="KW-1133">Transmembrane helix</keyword>
<keyword evidence="5" id="KW-1185">Reference proteome</keyword>
<dbReference type="GO" id="GO:0003824">
    <property type="term" value="F:catalytic activity"/>
    <property type="evidence" value="ECO:0007669"/>
    <property type="project" value="UniProtKB-ARBA"/>
</dbReference>
<proteinExistence type="predicted"/>
<dbReference type="GO" id="GO:0005975">
    <property type="term" value="P:carbohydrate metabolic process"/>
    <property type="evidence" value="ECO:0007669"/>
    <property type="project" value="InterPro"/>
</dbReference>
<dbReference type="Gene3D" id="2.60.120.260">
    <property type="entry name" value="Galactose-binding domain-like"/>
    <property type="match status" value="1"/>
</dbReference>
<feature type="domain" description="Alpha-L-rhamnosidase C-terminal" evidence="3">
    <location>
        <begin position="632"/>
        <end position="706"/>
    </location>
</feature>
<dbReference type="Pfam" id="PF17389">
    <property type="entry name" value="Bac_rhamnosid6H"/>
    <property type="match status" value="1"/>
</dbReference>
<dbReference type="Pfam" id="PF17390">
    <property type="entry name" value="Bac_rhamnosid_C"/>
    <property type="match status" value="1"/>
</dbReference>
<dbReference type="InterPro" id="IPR008928">
    <property type="entry name" value="6-hairpin_glycosidase_sf"/>
</dbReference>
<accession>A0AAE8N0Q1</accession>
<evidence type="ECO:0000259" key="2">
    <source>
        <dbReference type="Pfam" id="PF17389"/>
    </source>
</evidence>
<comment type="caution">
    <text evidence="4">The sequence shown here is derived from an EMBL/GenBank/DDBJ whole genome shotgun (WGS) entry which is preliminary data.</text>
</comment>
<dbReference type="SUPFAM" id="SSF48208">
    <property type="entry name" value="Six-hairpin glycosidases"/>
    <property type="match status" value="1"/>
</dbReference>
<keyword evidence="1" id="KW-0812">Transmembrane</keyword>
<dbReference type="PANTHER" id="PTHR34987:SF5">
    <property type="entry name" value="ALPHA-RHAMNOSIDASE"/>
    <property type="match status" value="1"/>
</dbReference>
<evidence type="ECO:0000259" key="3">
    <source>
        <dbReference type="Pfam" id="PF17390"/>
    </source>
</evidence>
<gene>
    <name evidence="4" type="ORF">DNG_05566</name>
</gene>
<name>A0AAE8N0Q1_9PEZI</name>
<sequence>MAPTSTPRAPEPNNIKKPRRPTCFYVLALMAFLLITLSLLLLFSHLSGALNHTSRIPSNPTSWHRYVRASPGHVVHPATVLEGSSMGKVLNHQGLISGDEPTVLVRDSRTDKVPSVVIDFGINTVGILSIEFAGAEGAGDSLPGLRLAFSETLEHLSDNSDFTRSYNARKGSPEHLTGGTDQVAVETAPYTWTNQLGCQRDNQRVCSDGLHGFRYLRISLDALDADAPFTAPQGRVSISSVSLRLSAFLGTPDTFTGWFECSDEDLTQWWFDGVYTNDLCTDIFRANDTEPRDAVAQGLLGKWVLHDAPKRDRDPYVGDLAVAGLTTFMSHNTSDAVVNVLADLADHQRADGWIPPASIFQYTLRLFDYPLWWVVCTYDYVLHTGDLAYLDKYYPNMAATLDDYYPPLMDKSTGLVVKPGGYGDYAFLPRSGPVTYYNVLYVHALRRATLLARHRGSDYDADAERWESRATELSAAVNAHNFDAGAGAFFDGTCGSGGEYCATHAQDGNSIAIVGGVADAERAESILKYWASAASREWGNSFYDNNALGGDFGERTYAFISYFEIVARFETAGMVGSAFEEMRRLWGYMAARDPGVTFWEGTGDSYNSDSFKSRSHGWSTGVVPLLSRYVLGVAPTSPGFETWSVKPRTGDDDVSWARGEVPVPGGGEGIRVWWEKVEGRGFEMGVQVPDGLGEGKIAVPVEGRAIVRVNGEVVWDGAEDGSGRVGKRKRTAIATGDGYVEFEASGGKTRVSVGYAREL</sequence>